<dbReference type="InterPro" id="IPR023210">
    <property type="entry name" value="NADP_OxRdtase_dom"/>
</dbReference>
<feature type="domain" description="NADP-dependent oxidoreductase" evidence="7">
    <location>
        <begin position="15"/>
        <end position="258"/>
    </location>
</feature>
<dbReference type="PROSITE" id="PS00063">
    <property type="entry name" value="ALDOKETO_REDUCTASE_3"/>
    <property type="match status" value="1"/>
</dbReference>
<sequence length="276" mass="30401">METYALNDGVTLPRIGFGTYPLRGEAGVTAMTSALEAGYRMLDSAVNYRNEYEVGEALRRSGLPREEVRIATKVPGRDHGRTKAVASIEASLEVMGLDRLDLVLIHWPNPSRGLYVETWQGLVDAREKGLVTSIGVSNFTEEHLREIIAATDVVPAVNQIELHPRFPQAEMRAVHAELGIRTSSWSPLGKRDAAYDEAPVADAAKAHEVTPAQVILRWQLQIGSLPLPKSANPERQRTNLDVFGFELTDAEVEAITTLGRPDGRLFGGDPRTHEEM</sequence>
<dbReference type="PANTHER" id="PTHR43827:SF3">
    <property type="entry name" value="NADP-DEPENDENT OXIDOREDUCTASE DOMAIN-CONTAINING PROTEIN"/>
    <property type="match status" value="1"/>
</dbReference>
<organism evidence="8 9">
    <name type="scientific">Mobilicoccus pelagius NBRC 104925</name>
    <dbReference type="NCBI Taxonomy" id="1089455"/>
    <lineage>
        <taxon>Bacteria</taxon>
        <taxon>Bacillati</taxon>
        <taxon>Actinomycetota</taxon>
        <taxon>Actinomycetes</taxon>
        <taxon>Micrococcales</taxon>
        <taxon>Dermatophilaceae</taxon>
        <taxon>Mobilicoccus</taxon>
    </lineage>
</organism>
<keyword evidence="2" id="KW-0521">NADP</keyword>
<dbReference type="InterPro" id="IPR036812">
    <property type="entry name" value="NAD(P)_OxRdtase_dom_sf"/>
</dbReference>
<dbReference type="SUPFAM" id="SSF51430">
    <property type="entry name" value="NAD(P)-linked oxidoreductase"/>
    <property type="match status" value="1"/>
</dbReference>
<dbReference type="eggNOG" id="COG0656">
    <property type="taxonomic scope" value="Bacteria"/>
</dbReference>
<keyword evidence="9" id="KW-1185">Reference proteome</keyword>
<gene>
    <name evidence="8" type="ORF">MOPEL_003_01220</name>
</gene>
<dbReference type="GO" id="GO:0016616">
    <property type="term" value="F:oxidoreductase activity, acting on the CH-OH group of donors, NAD or NADP as acceptor"/>
    <property type="evidence" value="ECO:0007669"/>
    <property type="project" value="UniProtKB-ARBA"/>
</dbReference>
<dbReference type="PANTHER" id="PTHR43827">
    <property type="entry name" value="2,5-DIKETO-D-GLUCONIC ACID REDUCTASE"/>
    <property type="match status" value="1"/>
</dbReference>
<feature type="active site" description="Proton donor" evidence="4">
    <location>
        <position position="48"/>
    </location>
</feature>
<dbReference type="AlphaFoldDB" id="H5UMY9"/>
<protein>
    <submittedName>
        <fullName evidence="8">Putative 2,5-diketo-D-gluconic acid reductase</fullName>
    </submittedName>
</protein>
<dbReference type="STRING" id="1089455.MOPEL_003_01220"/>
<dbReference type="InterPro" id="IPR020471">
    <property type="entry name" value="AKR"/>
</dbReference>
<proteinExistence type="inferred from homology"/>
<dbReference type="OrthoDB" id="9804790at2"/>
<name>H5UMY9_9MICO</name>
<dbReference type="Gene3D" id="3.20.20.100">
    <property type="entry name" value="NADP-dependent oxidoreductase domain"/>
    <property type="match status" value="1"/>
</dbReference>
<dbReference type="Proteomes" id="UP000004367">
    <property type="component" value="Unassembled WGS sequence"/>
</dbReference>
<dbReference type="RefSeq" id="WP_009480995.1">
    <property type="nucleotide sequence ID" value="NZ_BAFE01000003.1"/>
</dbReference>
<dbReference type="EMBL" id="BAFE01000003">
    <property type="protein sequence ID" value="GAB47097.1"/>
    <property type="molecule type" value="Genomic_DNA"/>
</dbReference>
<dbReference type="InterPro" id="IPR018170">
    <property type="entry name" value="Aldo/ket_reductase_CS"/>
</dbReference>
<dbReference type="PRINTS" id="PR00069">
    <property type="entry name" value="ALDKETRDTASE"/>
</dbReference>
<evidence type="ECO:0000313" key="9">
    <source>
        <dbReference type="Proteomes" id="UP000004367"/>
    </source>
</evidence>
<dbReference type="FunFam" id="3.20.20.100:FF:000002">
    <property type="entry name" value="2,5-diketo-D-gluconic acid reductase A"/>
    <property type="match status" value="1"/>
</dbReference>
<reference evidence="8 9" key="1">
    <citation type="submission" date="2012-02" db="EMBL/GenBank/DDBJ databases">
        <title>Whole genome shotgun sequence of Mobilicoccus pelagius NBRC 104925.</title>
        <authorList>
            <person name="Yoshida Y."/>
            <person name="Hosoyama A."/>
            <person name="Tsuchikane K."/>
            <person name="Katsumata H."/>
            <person name="Yamazaki S."/>
            <person name="Fujita N."/>
        </authorList>
    </citation>
    <scope>NUCLEOTIDE SEQUENCE [LARGE SCALE GENOMIC DNA]</scope>
    <source>
        <strain evidence="8 9">NBRC 104925</strain>
    </source>
</reference>
<comment type="similarity">
    <text evidence="1">Belongs to the aldo/keto reductase family.</text>
</comment>
<evidence type="ECO:0000256" key="4">
    <source>
        <dbReference type="PIRSR" id="PIRSR000097-1"/>
    </source>
</evidence>
<evidence type="ECO:0000256" key="6">
    <source>
        <dbReference type="PIRSR" id="PIRSR000097-3"/>
    </source>
</evidence>
<evidence type="ECO:0000256" key="5">
    <source>
        <dbReference type="PIRSR" id="PIRSR000097-2"/>
    </source>
</evidence>
<evidence type="ECO:0000256" key="1">
    <source>
        <dbReference type="ARBA" id="ARBA00007905"/>
    </source>
</evidence>
<evidence type="ECO:0000259" key="7">
    <source>
        <dbReference type="Pfam" id="PF00248"/>
    </source>
</evidence>
<dbReference type="Pfam" id="PF00248">
    <property type="entry name" value="Aldo_ket_red"/>
    <property type="match status" value="1"/>
</dbReference>
<feature type="binding site" evidence="5">
    <location>
        <position position="106"/>
    </location>
    <ligand>
        <name>substrate</name>
    </ligand>
</feature>
<keyword evidence="3" id="KW-0560">Oxidoreductase</keyword>
<dbReference type="CDD" id="cd19132">
    <property type="entry name" value="AKR_AKR5D1_E1"/>
    <property type="match status" value="1"/>
</dbReference>
<accession>H5UMY9</accession>
<comment type="caution">
    <text evidence="8">The sequence shown here is derived from an EMBL/GenBank/DDBJ whole genome shotgun (WGS) entry which is preliminary data.</text>
</comment>
<evidence type="ECO:0000256" key="3">
    <source>
        <dbReference type="ARBA" id="ARBA00023002"/>
    </source>
</evidence>
<evidence type="ECO:0000313" key="8">
    <source>
        <dbReference type="EMBL" id="GAB47097.1"/>
    </source>
</evidence>
<feature type="site" description="Lowers pKa of active site Tyr" evidence="6">
    <location>
        <position position="73"/>
    </location>
</feature>
<evidence type="ECO:0000256" key="2">
    <source>
        <dbReference type="ARBA" id="ARBA00022857"/>
    </source>
</evidence>
<dbReference type="PIRSF" id="PIRSF000097">
    <property type="entry name" value="AKR"/>
    <property type="match status" value="1"/>
</dbReference>